<keyword evidence="7 10" id="KW-0119">Carbohydrate metabolism</keyword>
<keyword evidence="5 10" id="KW-0328">Glycosyltransferase</keyword>
<evidence type="ECO:0000256" key="7">
    <source>
        <dbReference type="ARBA" id="ARBA00023277"/>
    </source>
</evidence>
<sequence>MARFTRECIVNKTRRANMSDNRKAGILCPVFSLSSKYGIGSFGESAYEFVRFLKKSKQTYWQILPLVPISSDGNSPYLSPSTFAGNFMYIDIDKLIDDGLLCERDVRGYNFEDDFVDYDYVARAKDEILRKAYERNKDLKIIDTENFPERELVRGFCLFKALKKHFNGKSWLDFPEDIKYRKKESVDYYEKLLCDEIEYNAFVQALFYKQYFELKNYANDLGIKMFGDLPIYVSKESSDMWQNPDMFVVNGDLSPKLVAGVPPDRFSETGQYWGNPVYDWDYCEKTGFDWWLKRLKHNLKMYDVLRLDHFRGFEAFWAIVASESTAENGQWIQAKGAKLFEILKKENLIDRIIAEDLGLITDDVIDLRDRFGFKGMKVMQFAFDVNEESDYLPHNVGETCVYYTGTHDNQTLNGFVNSMSFRELDYIKNYVNSADVVDAMIKVAYMTSASLCMCQMQDFLDLGDDYRTNTPNTLGNWTWRMKKDWLTDELAEKISAIVKLYNRD</sequence>
<evidence type="ECO:0000256" key="1">
    <source>
        <dbReference type="ARBA" id="ARBA00000439"/>
    </source>
</evidence>
<dbReference type="Gene3D" id="3.20.20.80">
    <property type="entry name" value="Glycosidases"/>
    <property type="match status" value="1"/>
</dbReference>
<evidence type="ECO:0000256" key="9">
    <source>
        <dbReference type="ARBA" id="ARBA00031501"/>
    </source>
</evidence>
<evidence type="ECO:0000256" key="2">
    <source>
        <dbReference type="ARBA" id="ARBA00005684"/>
    </source>
</evidence>
<comment type="caution">
    <text evidence="11">The sequence shown here is derived from an EMBL/GenBank/DDBJ whole genome shotgun (WGS) entry which is preliminary data.</text>
</comment>
<dbReference type="Pfam" id="PF02446">
    <property type="entry name" value="Glyco_hydro_77"/>
    <property type="match status" value="1"/>
</dbReference>
<dbReference type="InterPro" id="IPR017853">
    <property type="entry name" value="GH"/>
</dbReference>
<gene>
    <name evidence="11" type="ORF">B9N55_01455</name>
</gene>
<evidence type="ECO:0000313" key="12">
    <source>
        <dbReference type="Proteomes" id="UP000215546"/>
    </source>
</evidence>
<evidence type="ECO:0000256" key="6">
    <source>
        <dbReference type="ARBA" id="ARBA00022679"/>
    </source>
</evidence>
<keyword evidence="6 10" id="KW-0808">Transferase</keyword>
<dbReference type="PANTHER" id="PTHR32438">
    <property type="entry name" value="4-ALPHA-GLUCANOTRANSFERASE DPE1, CHLOROPLASTIC/AMYLOPLASTIC"/>
    <property type="match status" value="1"/>
</dbReference>
<protein>
    <recommendedName>
        <fullName evidence="4 10">4-alpha-glucanotransferase</fullName>
        <ecNumber evidence="3 10">2.4.1.25</ecNumber>
    </recommendedName>
    <alternativeName>
        <fullName evidence="8 10">Amylomaltase</fullName>
    </alternativeName>
    <alternativeName>
        <fullName evidence="9 10">Disproportionating enzyme</fullName>
    </alternativeName>
</protein>
<dbReference type="AlphaFoldDB" id="A0A233VPR4"/>
<dbReference type="GO" id="GO:0005975">
    <property type="term" value="P:carbohydrate metabolic process"/>
    <property type="evidence" value="ECO:0007669"/>
    <property type="project" value="InterPro"/>
</dbReference>
<evidence type="ECO:0000256" key="3">
    <source>
        <dbReference type="ARBA" id="ARBA00012560"/>
    </source>
</evidence>
<reference evidence="12" key="1">
    <citation type="submission" date="2017-04" db="EMBL/GenBank/DDBJ databases">
        <title>Finegoldia magna isolated from orthopedic joint implant-associated infections.</title>
        <authorList>
            <person name="Bjorklund S."/>
            <person name="Bruggemann H."/>
            <person name="Jensen A."/>
            <person name="Hellmark B."/>
            <person name="Soderquist B."/>
        </authorList>
    </citation>
    <scope>NUCLEOTIDE SEQUENCE [LARGE SCALE GENOMIC DNA]</scope>
    <source>
        <strain evidence="12">12T273</strain>
    </source>
</reference>
<comment type="similarity">
    <text evidence="2 10">Belongs to the disproportionating enzyme family.</text>
</comment>
<dbReference type="SUPFAM" id="SSF51445">
    <property type="entry name" value="(Trans)glycosidases"/>
    <property type="match status" value="1"/>
</dbReference>
<dbReference type="EC" id="2.4.1.25" evidence="3 10"/>
<comment type="catalytic activity">
    <reaction evidence="1 10">
        <text>Transfers a segment of a (1-&gt;4)-alpha-D-glucan to a new position in an acceptor, which may be glucose or a (1-&gt;4)-alpha-D-glucan.</text>
        <dbReference type="EC" id="2.4.1.25"/>
    </reaction>
</comment>
<evidence type="ECO:0000256" key="10">
    <source>
        <dbReference type="RuleBase" id="RU361207"/>
    </source>
</evidence>
<evidence type="ECO:0000313" key="11">
    <source>
        <dbReference type="EMBL" id="OXZ34343.1"/>
    </source>
</evidence>
<evidence type="ECO:0000256" key="4">
    <source>
        <dbReference type="ARBA" id="ARBA00020295"/>
    </source>
</evidence>
<evidence type="ECO:0000256" key="5">
    <source>
        <dbReference type="ARBA" id="ARBA00022676"/>
    </source>
</evidence>
<accession>A0A233VPR4</accession>
<dbReference type="PANTHER" id="PTHR32438:SF5">
    <property type="entry name" value="4-ALPHA-GLUCANOTRANSFERASE DPE1, CHLOROPLASTIC_AMYLOPLASTIC"/>
    <property type="match status" value="1"/>
</dbReference>
<dbReference type="Proteomes" id="UP000215546">
    <property type="component" value="Unassembled WGS sequence"/>
</dbReference>
<dbReference type="NCBIfam" id="NF011080">
    <property type="entry name" value="PRK14508.1-3"/>
    <property type="match status" value="1"/>
</dbReference>
<proteinExistence type="inferred from homology"/>
<organism evidence="11 12">
    <name type="scientific">Finegoldia magna</name>
    <name type="common">Peptostreptococcus magnus</name>
    <dbReference type="NCBI Taxonomy" id="1260"/>
    <lineage>
        <taxon>Bacteria</taxon>
        <taxon>Bacillati</taxon>
        <taxon>Bacillota</taxon>
        <taxon>Tissierellia</taxon>
        <taxon>Tissierellales</taxon>
        <taxon>Peptoniphilaceae</taxon>
        <taxon>Finegoldia</taxon>
    </lineage>
</organism>
<evidence type="ECO:0000256" key="8">
    <source>
        <dbReference type="ARBA" id="ARBA00031423"/>
    </source>
</evidence>
<name>A0A233VPR4_FINMA</name>
<dbReference type="GO" id="GO:0004134">
    <property type="term" value="F:4-alpha-glucanotransferase activity"/>
    <property type="evidence" value="ECO:0007669"/>
    <property type="project" value="UniProtKB-EC"/>
</dbReference>
<dbReference type="InterPro" id="IPR003385">
    <property type="entry name" value="Glyco_hydro_77"/>
</dbReference>
<dbReference type="EMBL" id="NDYE01000004">
    <property type="protein sequence ID" value="OXZ34343.1"/>
    <property type="molecule type" value="Genomic_DNA"/>
</dbReference>
<dbReference type="NCBIfam" id="TIGR00217">
    <property type="entry name" value="malQ"/>
    <property type="match status" value="1"/>
</dbReference>